<feature type="binding site" evidence="3">
    <location>
        <begin position="158"/>
        <end position="161"/>
    </location>
    <ligand>
        <name>GTP</name>
        <dbReference type="ChEBI" id="CHEBI:37565"/>
    </ligand>
</feature>
<protein>
    <submittedName>
        <fullName evidence="5">ARF/SAR protein</fullName>
    </submittedName>
</protein>
<reference evidence="5 6" key="1">
    <citation type="submission" date="2016-05" db="EMBL/GenBank/DDBJ databases">
        <title>Genome sequencing reveals origins of a unique bacterial endosymbiosis in the earliest lineages of terrestrial Fungi.</title>
        <authorList>
            <consortium name="DOE Joint Genome Institute"/>
            <person name="Uehling J."/>
            <person name="Gryganskyi A."/>
            <person name="Hameed K."/>
            <person name="Tschaplinski T."/>
            <person name="Misztal P."/>
            <person name="Wu S."/>
            <person name="Desiro A."/>
            <person name="Vande Pol N."/>
            <person name="Du Z.-Y."/>
            <person name="Zienkiewicz A."/>
            <person name="Zienkiewicz K."/>
            <person name="Morin E."/>
            <person name="Tisserant E."/>
            <person name="Splivallo R."/>
            <person name="Hainaut M."/>
            <person name="Henrissat B."/>
            <person name="Ohm R."/>
            <person name="Kuo A."/>
            <person name="Yan J."/>
            <person name="Lipzen A."/>
            <person name="Nolan M."/>
            <person name="Labutti K."/>
            <person name="Barry K."/>
            <person name="Goldstein A."/>
            <person name="Labbe J."/>
            <person name="Schadt C."/>
            <person name="Tuskan G."/>
            <person name="Grigoriev I."/>
            <person name="Martin F."/>
            <person name="Vilgalys R."/>
            <person name="Bonito G."/>
        </authorList>
    </citation>
    <scope>NUCLEOTIDE SEQUENCE [LARGE SCALE GENOMIC DNA]</scope>
    <source>
        <strain evidence="5 6">AG-77</strain>
    </source>
</reference>
<dbReference type="GO" id="GO:0003924">
    <property type="term" value="F:GTPase activity"/>
    <property type="evidence" value="ECO:0007669"/>
    <property type="project" value="InterPro"/>
</dbReference>
<evidence type="ECO:0000313" key="6">
    <source>
        <dbReference type="Proteomes" id="UP000078512"/>
    </source>
</evidence>
<keyword evidence="1 3" id="KW-0547">Nucleotide-binding</keyword>
<dbReference type="SUPFAM" id="SSF52540">
    <property type="entry name" value="P-loop containing nucleoside triphosphate hydrolases"/>
    <property type="match status" value="1"/>
</dbReference>
<dbReference type="InterPro" id="IPR027417">
    <property type="entry name" value="P-loop_NTPase"/>
</dbReference>
<dbReference type="OrthoDB" id="2408431at2759"/>
<dbReference type="STRING" id="1314771.A0A197JT10"/>
<evidence type="ECO:0000256" key="2">
    <source>
        <dbReference type="ARBA" id="ARBA00023134"/>
    </source>
</evidence>
<dbReference type="SMART" id="SM00177">
    <property type="entry name" value="ARF"/>
    <property type="match status" value="1"/>
</dbReference>
<dbReference type="Proteomes" id="UP000078512">
    <property type="component" value="Unassembled WGS sequence"/>
</dbReference>
<name>A0A197JT10_9FUNG</name>
<gene>
    <name evidence="5" type="ORF">K457DRAFT_33093</name>
</gene>
<evidence type="ECO:0000256" key="1">
    <source>
        <dbReference type="ARBA" id="ARBA00022741"/>
    </source>
</evidence>
<dbReference type="AlphaFoldDB" id="A0A197JT10"/>
<accession>A0A197JT10</accession>
<keyword evidence="4" id="KW-0460">Magnesium</keyword>
<keyword evidence="2 3" id="KW-0342">GTP-binding</keyword>
<dbReference type="GO" id="GO:0046872">
    <property type="term" value="F:metal ion binding"/>
    <property type="evidence" value="ECO:0007669"/>
    <property type="project" value="UniProtKB-KW"/>
</dbReference>
<dbReference type="EMBL" id="KV442049">
    <property type="protein sequence ID" value="OAQ28340.1"/>
    <property type="molecule type" value="Genomic_DNA"/>
</dbReference>
<feature type="binding site" evidence="3">
    <location>
        <begin position="30"/>
        <end position="37"/>
    </location>
    <ligand>
        <name>GTP</name>
        <dbReference type="ChEBI" id="CHEBI:37565"/>
    </ligand>
</feature>
<feature type="binding site" evidence="4">
    <location>
        <position position="37"/>
    </location>
    <ligand>
        <name>Mg(2+)</name>
        <dbReference type="ChEBI" id="CHEBI:18420"/>
    </ligand>
</feature>
<organism evidence="5 6">
    <name type="scientific">Linnemannia elongata AG-77</name>
    <dbReference type="NCBI Taxonomy" id="1314771"/>
    <lineage>
        <taxon>Eukaryota</taxon>
        <taxon>Fungi</taxon>
        <taxon>Fungi incertae sedis</taxon>
        <taxon>Mucoromycota</taxon>
        <taxon>Mortierellomycotina</taxon>
        <taxon>Mortierellomycetes</taxon>
        <taxon>Mortierellales</taxon>
        <taxon>Mortierellaceae</taxon>
        <taxon>Linnemannia</taxon>
    </lineage>
</organism>
<dbReference type="GO" id="GO:0005525">
    <property type="term" value="F:GTP binding"/>
    <property type="evidence" value="ECO:0007669"/>
    <property type="project" value="UniProtKB-KW"/>
</dbReference>
<dbReference type="InterPro" id="IPR006689">
    <property type="entry name" value="Small_GTPase_ARF/SAR"/>
</dbReference>
<evidence type="ECO:0000256" key="3">
    <source>
        <dbReference type="PIRSR" id="PIRSR606689-1"/>
    </source>
</evidence>
<dbReference type="PROSITE" id="PS51417">
    <property type="entry name" value="ARF"/>
    <property type="match status" value="1"/>
</dbReference>
<sequence length="224" mass="25669">MLRRLGGYVSDECDAPRGNPDYDHQFPIFGLDAAGKSTLLYRLFYSQHILTFPDHSFRRETVSVPNYYYHHQEEGRKGEGRDYRKELRFRLWDIAGQVGIIPLWHVYVEEIQAKAVIFVVDSTDWQRLLYTKDALWQLFGHYDDTEAGRELVLLVFANKQDQGGAMTVNEVMCGLDLEGLAARALGGQGGRRWHIRGTDATTGEGLVEGLLWLDVQLRGRRPQP</sequence>
<keyword evidence="4" id="KW-0479">Metal-binding</keyword>
<evidence type="ECO:0000313" key="5">
    <source>
        <dbReference type="EMBL" id="OAQ28340.1"/>
    </source>
</evidence>
<keyword evidence="6" id="KW-1185">Reference proteome</keyword>
<dbReference type="Gene3D" id="3.40.50.300">
    <property type="entry name" value="P-loop containing nucleotide triphosphate hydrolases"/>
    <property type="match status" value="1"/>
</dbReference>
<dbReference type="Pfam" id="PF00025">
    <property type="entry name" value="Arf"/>
    <property type="match status" value="1"/>
</dbReference>
<dbReference type="PANTHER" id="PTHR11711">
    <property type="entry name" value="ADP RIBOSYLATION FACTOR-RELATED"/>
    <property type="match status" value="1"/>
</dbReference>
<evidence type="ECO:0000256" key="4">
    <source>
        <dbReference type="PIRSR" id="PIRSR606689-2"/>
    </source>
</evidence>
<proteinExistence type="predicted"/>
<dbReference type="InterPro" id="IPR024156">
    <property type="entry name" value="Small_GTPase_ARF"/>
</dbReference>
<feature type="binding site" evidence="3">
    <location>
        <position position="96"/>
    </location>
    <ligand>
        <name>GTP</name>
        <dbReference type="ChEBI" id="CHEBI:37565"/>
    </ligand>
</feature>